<keyword evidence="1" id="KW-0472">Membrane</keyword>
<feature type="transmembrane region" description="Helical" evidence="1">
    <location>
        <begin position="44"/>
        <end position="65"/>
    </location>
</feature>
<accession>A0A433ZYP8</accession>
<dbReference type="EMBL" id="NRQY01000001">
    <property type="protein sequence ID" value="RUT67147.1"/>
    <property type="molecule type" value="Genomic_DNA"/>
</dbReference>
<name>A0A433ZYP8_MORMO</name>
<dbReference type="Proteomes" id="UP000286908">
    <property type="component" value="Unassembled WGS sequence"/>
</dbReference>
<reference evidence="2 3" key="1">
    <citation type="submission" date="2017-08" db="EMBL/GenBank/DDBJ databases">
        <title>Draft genome sequence of pheromone producing symbiont Morganella morganii, of the female New Zealand grass grub Costelytra giveni.</title>
        <authorList>
            <person name="Laugraud A."/>
            <person name="Young S.D."/>
            <person name="Hurst M.H."/>
        </authorList>
    </citation>
    <scope>NUCLEOTIDE SEQUENCE [LARGE SCALE GENOMIC DNA]</scope>
    <source>
        <strain evidence="2 3">MMsCG</strain>
    </source>
</reference>
<protein>
    <submittedName>
        <fullName evidence="2">Uncharacterized protein</fullName>
    </submittedName>
</protein>
<keyword evidence="1" id="KW-1133">Transmembrane helix</keyword>
<gene>
    <name evidence="2" type="ORF">CKG00_12805</name>
</gene>
<dbReference type="AlphaFoldDB" id="A0A433ZYP8"/>
<keyword evidence="1" id="KW-0812">Transmembrane</keyword>
<proteinExistence type="predicted"/>
<evidence type="ECO:0000313" key="3">
    <source>
        <dbReference type="Proteomes" id="UP000286908"/>
    </source>
</evidence>
<comment type="caution">
    <text evidence="2">The sequence shown here is derived from an EMBL/GenBank/DDBJ whole genome shotgun (WGS) entry which is preliminary data.</text>
</comment>
<evidence type="ECO:0000256" key="1">
    <source>
        <dbReference type="SAM" id="Phobius"/>
    </source>
</evidence>
<sequence length="66" mass="7726">MFFLTLLMNSKRLFSVMENLASCCDTTVLPRNALFYLLKGKIPVIYYFLNLFIHNIMLIITLITCM</sequence>
<evidence type="ECO:0000313" key="2">
    <source>
        <dbReference type="EMBL" id="RUT67147.1"/>
    </source>
</evidence>
<organism evidence="2 3">
    <name type="scientific">Morganella morganii</name>
    <name type="common">Proteus morganii</name>
    <dbReference type="NCBI Taxonomy" id="582"/>
    <lineage>
        <taxon>Bacteria</taxon>
        <taxon>Pseudomonadati</taxon>
        <taxon>Pseudomonadota</taxon>
        <taxon>Gammaproteobacteria</taxon>
        <taxon>Enterobacterales</taxon>
        <taxon>Morganellaceae</taxon>
        <taxon>Morganella</taxon>
    </lineage>
</organism>